<keyword evidence="6" id="KW-0508">mRNA splicing</keyword>
<feature type="region of interest" description="Disordered" evidence="10">
    <location>
        <begin position="196"/>
        <end position="243"/>
    </location>
</feature>
<evidence type="ECO:0000256" key="7">
    <source>
        <dbReference type="ARBA" id="ARBA00023242"/>
    </source>
</evidence>
<evidence type="ECO:0000256" key="8">
    <source>
        <dbReference type="ARBA" id="ARBA00068146"/>
    </source>
</evidence>
<dbReference type="CDD" id="cd00200">
    <property type="entry name" value="WD40"/>
    <property type="match status" value="1"/>
</dbReference>
<protein>
    <recommendedName>
        <fullName evidence="8">Pre-mRNA-processing factor 17</fullName>
    </recommendedName>
</protein>
<feature type="repeat" description="WD" evidence="9">
    <location>
        <begin position="405"/>
        <end position="437"/>
    </location>
</feature>
<accession>A0A9W8GP17</accession>
<dbReference type="GO" id="GO:0003729">
    <property type="term" value="F:mRNA binding"/>
    <property type="evidence" value="ECO:0007669"/>
    <property type="project" value="TreeGrafter"/>
</dbReference>
<dbReference type="OrthoDB" id="10257301at2759"/>
<name>A0A9W8GP17_9FUNG</name>
<dbReference type="PROSITE" id="PS50082">
    <property type="entry name" value="WD_REPEATS_2"/>
    <property type="match status" value="5"/>
</dbReference>
<keyword evidence="3" id="KW-0507">mRNA processing</keyword>
<dbReference type="Gene3D" id="2.130.10.10">
    <property type="entry name" value="YVTN repeat-like/Quinoprotein amine dehydrogenase"/>
    <property type="match status" value="1"/>
</dbReference>
<dbReference type="FunFam" id="2.130.10.10:FF:000034">
    <property type="entry name" value="Pre-mRNA-processing factor 17, putative"/>
    <property type="match status" value="1"/>
</dbReference>
<evidence type="ECO:0000256" key="6">
    <source>
        <dbReference type="ARBA" id="ARBA00023187"/>
    </source>
</evidence>
<evidence type="ECO:0000313" key="11">
    <source>
        <dbReference type="EMBL" id="KAJ2688851.1"/>
    </source>
</evidence>
<dbReference type="Proteomes" id="UP001151516">
    <property type="component" value="Unassembled WGS sequence"/>
</dbReference>
<dbReference type="InterPro" id="IPR032847">
    <property type="entry name" value="PRPF17"/>
</dbReference>
<keyword evidence="2 9" id="KW-0853">WD repeat</keyword>
<evidence type="ECO:0000256" key="2">
    <source>
        <dbReference type="ARBA" id="ARBA00022574"/>
    </source>
</evidence>
<sequence>MDVLNQYGSGVSDDDGESSDGGATQAYAKPVVRQYNIDTAPDISGYAPSTHELTAYVGHTQREIRYNMPYEVLAQPLAGPTDSEGDFASHTRGTRGGGLAEAHAVDEVSFRQQERMFRQHGIASDPSNTSGEARMVVGSNSSNAGVANNRGLRRKAKGNSSIVNGEGAYQGPWAGYEDDTKGVAAGPSAEQLAEYEQRTAQNTDKTAGTGPGPSKAAKSKRGNAAGYDEGQAERTTFHGQAERDYQGRTYMHVPTELRQAEVPSCFAPKRMVKEWHNAHAGGVSAIRFIPDTGHLLLSSGMDGLVKIFDTHSSLALLRTYIGHSKAVRDITFAPSGTSFLSSSYDTYTKLWDVETGQCRQKFSAKGRVPYVAKFYPEDPNIFLVGQGDKKIVQWDIRANEIVQEYDQHLGAINSLTFFDSNRRFISTSDDKTMRVWEFGIPVVIKLVADPSMHSVPAVALHPSQKWLVGQSMDNRIVVYSAGERIKPHKRKEFSGHLTAGFACQPSFSPDGKFLTSGDSEGQVWCWDWQTRRVMTKWKAHEKVAICTAWHPRESSRVATCSWDGTIKYWD</sequence>
<dbReference type="PROSITE" id="PS50294">
    <property type="entry name" value="WD_REPEATS_REGION"/>
    <property type="match status" value="3"/>
</dbReference>
<dbReference type="Pfam" id="PF00400">
    <property type="entry name" value="WD40"/>
    <property type="match status" value="5"/>
</dbReference>
<feature type="repeat" description="WD" evidence="9">
    <location>
        <begin position="537"/>
        <end position="570"/>
    </location>
</feature>
<keyword evidence="5" id="KW-0677">Repeat</keyword>
<feature type="repeat" description="WD" evidence="9">
    <location>
        <begin position="506"/>
        <end position="536"/>
    </location>
</feature>
<feature type="region of interest" description="Disordered" evidence="10">
    <location>
        <begin position="1"/>
        <end position="29"/>
    </location>
</feature>
<evidence type="ECO:0000313" key="12">
    <source>
        <dbReference type="Proteomes" id="UP001151516"/>
    </source>
</evidence>
<keyword evidence="7" id="KW-0539">Nucleus</keyword>
<proteinExistence type="predicted"/>
<feature type="repeat" description="WD" evidence="9">
    <location>
        <begin position="276"/>
        <end position="318"/>
    </location>
</feature>
<evidence type="ECO:0000256" key="1">
    <source>
        <dbReference type="ARBA" id="ARBA00004123"/>
    </source>
</evidence>
<feature type="region of interest" description="Disordered" evidence="10">
    <location>
        <begin position="139"/>
        <end position="165"/>
    </location>
</feature>
<dbReference type="GO" id="GO:0000398">
    <property type="term" value="P:mRNA splicing, via spliceosome"/>
    <property type="evidence" value="ECO:0007669"/>
    <property type="project" value="InterPro"/>
</dbReference>
<keyword evidence="12" id="KW-1185">Reference proteome</keyword>
<comment type="caution">
    <text evidence="11">The sequence shown here is derived from an EMBL/GenBank/DDBJ whole genome shotgun (WGS) entry which is preliminary data.</text>
</comment>
<dbReference type="GO" id="GO:0071013">
    <property type="term" value="C:catalytic step 2 spliceosome"/>
    <property type="evidence" value="ECO:0007669"/>
    <property type="project" value="InterPro"/>
</dbReference>
<dbReference type="PANTHER" id="PTHR43979:SF1">
    <property type="entry name" value="PRE-MRNA-PROCESSING FACTOR 17"/>
    <property type="match status" value="1"/>
</dbReference>
<evidence type="ECO:0000256" key="4">
    <source>
        <dbReference type="ARBA" id="ARBA00022728"/>
    </source>
</evidence>
<organism evidence="11 12">
    <name type="scientific">Coemansia spiralis</name>
    <dbReference type="NCBI Taxonomy" id="417178"/>
    <lineage>
        <taxon>Eukaryota</taxon>
        <taxon>Fungi</taxon>
        <taxon>Fungi incertae sedis</taxon>
        <taxon>Zoopagomycota</taxon>
        <taxon>Kickxellomycotina</taxon>
        <taxon>Kickxellomycetes</taxon>
        <taxon>Kickxellales</taxon>
        <taxon>Kickxellaceae</taxon>
        <taxon>Coemansia</taxon>
    </lineage>
</organism>
<dbReference type="PANTHER" id="PTHR43979">
    <property type="entry name" value="PRE-MRNA-PROCESSING FACTOR 17"/>
    <property type="match status" value="1"/>
</dbReference>
<evidence type="ECO:0000256" key="5">
    <source>
        <dbReference type="ARBA" id="ARBA00022737"/>
    </source>
</evidence>
<reference evidence="11" key="1">
    <citation type="submission" date="2022-07" db="EMBL/GenBank/DDBJ databases">
        <title>Phylogenomic reconstructions and comparative analyses of Kickxellomycotina fungi.</title>
        <authorList>
            <person name="Reynolds N.K."/>
            <person name="Stajich J.E."/>
            <person name="Barry K."/>
            <person name="Grigoriev I.V."/>
            <person name="Crous P."/>
            <person name="Smith M.E."/>
        </authorList>
    </citation>
    <scope>NUCLEOTIDE SEQUENCE</scope>
    <source>
        <strain evidence="11">CBS 109367</strain>
    </source>
</reference>
<evidence type="ECO:0000256" key="9">
    <source>
        <dbReference type="PROSITE-ProRule" id="PRU00221"/>
    </source>
</evidence>
<dbReference type="AlphaFoldDB" id="A0A9W8GP17"/>
<feature type="compositionally biased region" description="Basic and acidic residues" evidence="10">
    <location>
        <begin position="231"/>
        <end position="243"/>
    </location>
</feature>
<feature type="repeat" description="WD" evidence="9">
    <location>
        <begin position="320"/>
        <end position="361"/>
    </location>
</feature>
<dbReference type="EMBL" id="JANBTX010000037">
    <property type="protein sequence ID" value="KAJ2688851.1"/>
    <property type="molecule type" value="Genomic_DNA"/>
</dbReference>
<dbReference type="InterPro" id="IPR015943">
    <property type="entry name" value="WD40/YVTN_repeat-like_dom_sf"/>
</dbReference>
<dbReference type="InterPro" id="IPR001680">
    <property type="entry name" value="WD40_rpt"/>
</dbReference>
<dbReference type="SUPFAM" id="SSF50978">
    <property type="entry name" value="WD40 repeat-like"/>
    <property type="match status" value="1"/>
</dbReference>
<evidence type="ECO:0000256" key="3">
    <source>
        <dbReference type="ARBA" id="ARBA00022664"/>
    </source>
</evidence>
<evidence type="ECO:0000256" key="10">
    <source>
        <dbReference type="SAM" id="MobiDB-lite"/>
    </source>
</evidence>
<gene>
    <name evidence="11" type="ORF">IWW39_001900</name>
</gene>
<dbReference type="InterPro" id="IPR036322">
    <property type="entry name" value="WD40_repeat_dom_sf"/>
</dbReference>
<feature type="compositionally biased region" description="Low complexity" evidence="10">
    <location>
        <begin position="139"/>
        <end position="149"/>
    </location>
</feature>
<keyword evidence="4" id="KW-0747">Spliceosome</keyword>
<dbReference type="SMART" id="SM00320">
    <property type="entry name" value="WD40"/>
    <property type="match status" value="7"/>
</dbReference>
<comment type="subcellular location">
    <subcellularLocation>
        <location evidence="1">Nucleus</location>
    </subcellularLocation>
</comment>